<organism evidence="5 6">
    <name type="scientific">Actinoplanes italicus</name>
    <dbReference type="NCBI Taxonomy" id="113567"/>
    <lineage>
        <taxon>Bacteria</taxon>
        <taxon>Bacillati</taxon>
        <taxon>Actinomycetota</taxon>
        <taxon>Actinomycetes</taxon>
        <taxon>Micromonosporales</taxon>
        <taxon>Micromonosporaceae</taxon>
        <taxon>Actinoplanes</taxon>
    </lineage>
</organism>
<dbReference type="InterPro" id="IPR031905">
    <property type="entry name" value="Flotillin_C"/>
</dbReference>
<dbReference type="CDD" id="cd03399">
    <property type="entry name" value="SPFH_flotillin"/>
    <property type="match status" value="1"/>
</dbReference>
<protein>
    <submittedName>
        <fullName evidence="5">Flotillin</fullName>
    </submittedName>
</protein>
<comment type="similarity">
    <text evidence="2">Belongs to the band 7/mec-2 family. Flotillin subfamily.</text>
</comment>
<dbReference type="Pfam" id="PF15975">
    <property type="entry name" value="Flot"/>
    <property type="match status" value="1"/>
</dbReference>
<dbReference type="Gene3D" id="3.30.479.30">
    <property type="entry name" value="Band 7 domain"/>
    <property type="match status" value="1"/>
</dbReference>
<dbReference type="Pfam" id="PF01145">
    <property type="entry name" value="Band_7"/>
    <property type="match status" value="1"/>
</dbReference>
<dbReference type="GO" id="GO:0002020">
    <property type="term" value="F:protease binding"/>
    <property type="evidence" value="ECO:0007669"/>
    <property type="project" value="TreeGrafter"/>
</dbReference>
<keyword evidence="6" id="KW-1185">Reference proteome</keyword>
<dbReference type="PANTHER" id="PTHR13806:SF46">
    <property type="entry name" value="FLOTILLIN-1-RELATED"/>
    <property type="match status" value="1"/>
</dbReference>
<comment type="subcellular location">
    <subcellularLocation>
        <location evidence="1">Membrane</location>
    </subcellularLocation>
</comment>
<gene>
    <name evidence="5" type="ORF">CLV67_115204</name>
</gene>
<dbReference type="OrthoDB" id="9786220at2"/>
<reference evidence="5 6" key="1">
    <citation type="submission" date="2018-03" db="EMBL/GenBank/DDBJ databases">
        <title>Genomic Encyclopedia of Archaeal and Bacterial Type Strains, Phase II (KMG-II): from individual species to whole genera.</title>
        <authorList>
            <person name="Goeker M."/>
        </authorList>
    </citation>
    <scope>NUCLEOTIDE SEQUENCE [LARGE SCALE GENOMIC DNA]</scope>
    <source>
        <strain evidence="5 6">DSM 43146</strain>
    </source>
</reference>
<comment type="caution">
    <text evidence="5">The sequence shown here is derived from an EMBL/GenBank/DDBJ whole genome shotgun (WGS) entry which is preliminary data.</text>
</comment>
<evidence type="ECO:0000313" key="5">
    <source>
        <dbReference type="EMBL" id="PRX17701.1"/>
    </source>
</evidence>
<accession>A0A2T0K4A0</accession>
<evidence type="ECO:0000256" key="1">
    <source>
        <dbReference type="ARBA" id="ARBA00004370"/>
    </source>
</evidence>
<dbReference type="GO" id="GO:0072659">
    <property type="term" value="P:protein localization to plasma membrane"/>
    <property type="evidence" value="ECO:0007669"/>
    <property type="project" value="TreeGrafter"/>
</dbReference>
<proteinExistence type="inferred from homology"/>
<evidence type="ECO:0000313" key="6">
    <source>
        <dbReference type="Proteomes" id="UP000239415"/>
    </source>
</evidence>
<dbReference type="EMBL" id="PVMZ01000015">
    <property type="protein sequence ID" value="PRX17701.1"/>
    <property type="molecule type" value="Genomic_DNA"/>
</dbReference>
<dbReference type="AlphaFoldDB" id="A0A2T0K4A0"/>
<dbReference type="InterPro" id="IPR001107">
    <property type="entry name" value="Band_7"/>
</dbReference>
<feature type="domain" description="Band 7" evidence="4">
    <location>
        <begin position="24"/>
        <end position="204"/>
    </location>
</feature>
<keyword evidence="3" id="KW-0472">Membrane</keyword>
<evidence type="ECO:0000256" key="2">
    <source>
        <dbReference type="ARBA" id="ARBA00007161"/>
    </source>
</evidence>
<dbReference type="InterPro" id="IPR027705">
    <property type="entry name" value="Flotillin_fam"/>
</dbReference>
<dbReference type="RefSeq" id="WP_106325101.1">
    <property type="nucleotide sequence ID" value="NZ_BOMO01000157.1"/>
</dbReference>
<dbReference type="SMART" id="SM00244">
    <property type="entry name" value="PHB"/>
    <property type="match status" value="1"/>
</dbReference>
<name>A0A2T0K4A0_9ACTN</name>
<dbReference type="InterPro" id="IPR036013">
    <property type="entry name" value="Band_7/SPFH_dom_sf"/>
</dbReference>
<sequence>MSPLLIAIGGGVLLVVLLVVFILSRIKVAGPNEAFIITGRKGKTTQGLDGTSSTDMSGQKVVMGASVFVLPIVQKLQSLDLSSRRIDVGIKGAVSKQGIRAELHGVAIVKVGGTEGAIRAAAQRFLHQQSEIEDFTREVLAGALRSIVGRLTIEEIIRDRAAFASAVAEEAEHSMTNQGLVLDTFQLQDIVAEGSYLQDLGRPEAARVLKDAAIAEARARQAAEQERLLAEEAIAEAQRNLSLKQASIQAEIDAAKAQSAAAGPLAQAERDQKILAEQQKVAEQNAELKQRQLDTEVRKPADAARYRVEQEAEAARSAAVLHADAQRQATIAGAQAQAEQARLVGEGERARRAALAEANAIEGAKEGEAEQRRRTAIAEAIEREGSAEAAAILAKGQAEAEAMAKKAEAFAAYGDAAVIDLLVKVLPQVVEAASAPLGNVDKLTVISTDGATSLTKSVAGNVAQGLQIGTDLTGIDLTGLLAKLGGAAKANGDHPAVEAKIRD</sequence>
<dbReference type="PANTHER" id="PTHR13806">
    <property type="entry name" value="FLOTILLIN-RELATED"/>
    <property type="match status" value="1"/>
</dbReference>
<dbReference type="Proteomes" id="UP000239415">
    <property type="component" value="Unassembled WGS sequence"/>
</dbReference>
<evidence type="ECO:0000256" key="3">
    <source>
        <dbReference type="ARBA" id="ARBA00023136"/>
    </source>
</evidence>
<dbReference type="SUPFAM" id="SSF117892">
    <property type="entry name" value="Band 7/SPFH domain"/>
    <property type="match status" value="1"/>
</dbReference>
<dbReference type="GO" id="GO:0005886">
    <property type="term" value="C:plasma membrane"/>
    <property type="evidence" value="ECO:0007669"/>
    <property type="project" value="TreeGrafter"/>
</dbReference>
<evidence type="ECO:0000259" key="4">
    <source>
        <dbReference type="SMART" id="SM00244"/>
    </source>
</evidence>